<dbReference type="PANTHER" id="PTHR43096:SF22">
    <property type="entry name" value="MOLECULAR CHAPERONE HSP40_DNAJ FAMILY PROTEIN"/>
    <property type="match status" value="1"/>
</dbReference>
<dbReference type="EnsemblPlants" id="KRH47431">
    <property type="protein sequence ID" value="KRH47431"/>
    <property type="gene ID" value="GLYMA_07G029400"/>
</dbReference>
<evidence type="ECO:0000313" key="3">
    <source>
        <dbReference type="EnsemblPlants" id="KRH47431"/>
    </source>
</evidence>
<reference evidence="2" key="3">
    <citation type="submission" date="2018-07" db="EMBL/GenBank/DDBJ databases">
        <title>WGS assembly of Glycine max.</title>
        <authorList>
            <person name="Schmutz J."/>
            <person name="Cannon S."/>
            <person name="Schlueter J."/>
            <person name="Ma J."/>
            <person name="Mitros T."/>
            <person name="Nelson W."/>
            <person name="Hyten D."/>
            <person name="Song Q."/>
            <person name="Thelen J."/>
            <person name="Cheng J."/>
            <person name="Xu D."/>
            <person name="Hellsten U."/>
            <person name="May G."/>
            <person name="Yu Y."/>
            <person name="Sakurai T."/>
            <person name="Umezawa T."/>
            <person name="Bhattacharyya M."/>
            <person name="Sandhu D."/>
            <person name="Valliyodan B."/>
            <person name="Lindquist E."/>
            <person name="Peto M."/>
            <person name="Grant D."/>
            <person name="Shu S."/>
            <person name="Goodstein D."/>
            <person name="Barry K."/>
            <person name="Futrell-Griggs M."/>
            <person name="Abernathy B."/>
            <person name="Du J."/>
            <person name="Tian Z."/>
            <person name="Zhu L."/>
            <person name="Gill N."/>
            <person name="Joshi T."/>
            <person name="Libault M."/>
            <person name="Sethuraman A."/>
            <person name="Zhang X."/>
            <person name="Shinozaki K."/>
            <person name="Nguyen H."/>
            <person name="Wing R."/>
            <person name="Cregan P."/>
            <person name="Specht J."/>
            <person name="Grimwood J."/>
            <person name="Rokhsar D."/>
            <person name="Stacey G."/>
            <person name="Shoemaker R."/>
            <person name="Jackson S."/>
        </authorList>
    </citation>
    <scope>NUCLEOTIDE SEQUENCE</scope>
    <source>
        <tissue evidence="2">Callus</tissue>
    </source>
</reference>
<keyword evidence="4" id="KW-1185">Reference proteome</keyword>
<proteinExistence type="predicted"/>
<evidence type="ECO:0000256" key="1">
    <source>
        <dbReference type="SAM" id="MobiDB-lite"/>
    </source>
</evidence>
<evidence type="ECO:0000313" key="2">
    <source>
        <dbReference type="EMBL" id="KRH47431.1"/>
    </source>
</evidence>
<dbReference type="AlphaFoldDB" id="A0A0R0IYS0"/>
<evidence type="ECO:0000313" key="4">
    <source>
        <dbReference type="Proteomes" id="UP000008827"/>
    </source>
</evidence>
<feature type="compositionally biased region" description="Polar residues" evidence="1">
    <location>
        <begin position="75"/>
        <end position="88"/>
    </location>
</feature>
<name>A0A0R0IYS0_SOYBN</name>
<dbReference type="EMBL" id="CM000840">
    <property type="protein sequence ID" value="KRH47431.1"/>
    <property type="molecule type" value="Genomic_DNA"/>
</dbReference>
<gene>
    <name evidence="2" type="ORF">GLYMA_07G029400</name>
</gene>
<sequence>MFQVQVVPIVVKTVEGISELQIPPGTQPGDVLILARKDAPKLNKPSICGCYQFASAFCLQSMEHELLEEVSLLRDTTSSHSKSCLKTRSSTERSPEGPAAQNVESTVATVAEQTAQLEDHYDLWKKLKDIAG</sequence>
<feature type="region of interest" description="Disordered" evidence="1">
    <location>
        <begin position="75"/>
        <end position="106"/>
    </location>
</feature>
<protein>
    <submittedName>
        <fullName evidence="2 3">Uncharacterized protein</fullName>
    </submittedName>
</protein>
<organism evidence="2">
    <name type="scientific">Glycine max</name>
    <name type="common">Soybean</name>
    <name type="synonym">Glycine hispida</name>
    <dbReference type="NCBI Taxonomy" id="3847"/>
    <lineage>
        <taxon>Eukaryota</taxon>
        <taxon>Viridiplantae</taxon>
        <taxon>Streptophyta</taxon>
        <taxon>Embryophyta</taxon>
        <taxon>Tracheophyta</taxon>
        <taxon>Spermatophyta</taxon>
        <taxon>Magnoliopsida</taxon>
        <taxon>eudicotyledons</taxon>
        <taxon>Gunneridae</taxon>
        <taxon>Pentapetalae</taxon>
        <taxon>rosids</taxon>
        <taxon>fabids</taxon>
        <taxon>Fabales</taxon>
        <taxon>Fabaceae</taxon>
        <taxon>Papilionoideae</taxon>
        <taxon>50 kb inversion clade</taxon>
        <taxon>NPAAA clade</taxon>
        <taxon>indigoferoid/millettioid clade</taxon>
        <taxon>Phaseoleae</taxon>
        <taxon>Glycine</taxon>
        <taxon>Glycine subgen. Soja</taxon>
    </lineage>
</organism>
<dbReference type="PANTHER" id="PTHR43096">
    <property type="entry name" value="DNAJ HOMOLOG 1, MITOCHONDRIAL-RELATED"/>
    <property type="match status" value="1"/>
</dbReference>
<dbReference type="InParanoid" id="A0A0R0IYS0"/>
<dbReference type="STRING" id="3847.A0A0R0IYS0"/>
<accession>A0A0R0IYS0</accession>
<reference evidence="2 3" key="1">
    <citation type="journal article" date="2010" name="Nature">
        <title>Genome sequence of the palaeopolyploid soybean.</title>
        <authorList>
            <person name="Schmutz J."/>
            <person name="Cannon S.B."/>
            <person name="Schlueter J."/>
            <person name="Ma J."/>
            <person name="Mitros T."/>
            <person name="Nelson W."/>
            <person name="Hyten D.L."/>
            <person name="Song Q."/>
            <person name="Thelen J.J."/>
            <person name="Cheng J."/>
            <person name="Xu D."/>
            <person name="Hellsten U."/>
            <person name="May G.D."/>
            <person name="Yu Y."/>
            <person name="Sakurai T."/>
            <person name="Umezawa T."/>
            <person name="Bhattacharyya M.K."/>
            <person name="Sandhu D."/>
            <person name="Valliyodan B."/>
            <person name="Lindquist E."/>
            <person name="Peto M."/>
            <person name="Grant D."/>
            <person name="Shu S."/>
            <person name="Goodstein D."/>
            <person name="Barry K."/>
            <person name="Futrell-Griggs M."/>
            <person name="Abernathy B."/>
            <person name="Du J."/>
            <person name="Tian Z."/>
            <person name="Zhu L."/>
            <person name="Gill N."/>
            <person name="Joshi T."/>
            <person name="Libault M."/>
            <person name="Sethuraman A."/>
            <person name="Zhang X.-C."/>
            <person name="Shinozaki K."/>
            <person name="Nguyen H.T."/>
            <person name="Wing R.A."/>
            <person name="Cregan P."/>
            <person name="Specht J."/>
            <person name="Grimwood J."/>
            <person name="Rokhsar D."/>
            <person name="Stacey G."/>
            <person name="Shoemaker R.C."/>
            <person name="Jackson S.A."/>
        </authorList>
    </citation>
    <scope>NUCLEOTIDE SEQUENCE [LARGE SCALE GENOMIC DNA]</scope>
    <source>
        <strain evidence="3">cv. Williams 82</strain>
        <tissue evidence="2">Callus</tissue>
    </source>
</reference>
<reference evidence="3" key="2">
    <citation type="submission" date="2018-02" db="UniProtKB">
        <authorList>
            <consortium name="EnsemblPlants"/>
        </authorList>
    </citation>
    <scope>IDENTIFICATION</scope>
    <source>
        <strain evidence="3">Williams 82</strain>
    </source>
</reference>
<dbReference type="Proteomes" id="UP000008827">
    <property type="component" value="Chromosome 7"/>
</dbReference>
<dbReference type="Gramene" id="KRH47431">
    <property type="protein sequence ID" value="KRH47431"/>
    <property type="gene ID" value="GLYMA_07G029400"/>
</dbReference>